<dbReference type="EMBL" id="CP011409">
    <property type="protein sequence ID" value="AKZ63789.1"/>
    <property type="molecule type" value="Genomic_DNA"/>
</dbReference>
<organism evidence="1 2">
    <name type="scientific">Herbaspirillum hiltneri N3</name>
    <dbReference type="NCBI Taxonomy" id="1262470"/>
    <lineage>
        <taxon>Bacteria</taxon>
        <taxon>Pseudomonadati</taxon>
        <taxon>Pseudomonadota</taxon>
        <taxon>Betaproteobacteria</taxon>
        <taxon>Burkholderiales</taxon>
        <taxon>Oxalobacteraceae</taxon>
        <taxon>Herbaspirillum</taxon>
    </lineage>
</organism>
<dbReference type="Proteomes" id="UP000063429">
    <property type="component" value="Chromosome"/>
</dbReference>
<keyword evidence="2" id="KW-1185">Reference proteome</keyword>
<reference evidence="2" key="1">
    <citation type="journal article" date="2015" name="Genome Announc.">
        <title>Complete Genome Sequence of Herbaspirillum hiltneri N3 (DSM 17495), Isolated from Surface-Sterilized Wheat Roots.</title>
        <authorList>
            <person name="Guizelini D."/>
            <person name="Saizaki P.M."/>
            <person name="Coimbra N.A."/>
            <person name="Weiss V.A."/>
            <person name="Faoro H."/>
            <person name="Sfeir M.Z."/>
            <person name="Baura V.A."/>
            <person name="Monteiro R.A."/>
            <person name="Chubatsu L.S."/>
            <person name="Souza E.M."/>
            <person name="Cruz L.M."/>
            <person name="Pedrosa F.O."/>
            <person name="Raittz R.T."/>
            <person name="Marchaukoski J.N."/>
            <person name="Steffens M.B."/>
        </authorList>
    </citation>
    <scope>NUCLEOTIDE SEQUENCE [LARGE SCALE GENOMIC DNA]</scope>
    <source>
        <strain evidence="2">N3</strain>
    </source>
</reference>
<sequence>MRRLVVFGRTKAEVSAAGFAAGFARFAGVRVSALPKHCFLFLGLFFTALTSKPANERCASGDSPTFGRPRFRLQAKPFESPK</sequence>
<proteinExistence type="predicted"/>
<evidence type="ECO:0000313" key="2">
    <source>
        <dbReference type="Proteomes" id="UP000063429"/>
    </source>
</evidence>
<gene>
    <name evidence="1" type="ORF">F506_14945</name>
</gene>
<accession>A0ABM5V2K1</accession>
<name>A0ABM5V2K1_9BURK</name>
<evidence type="ECO:0000313" key="1">
    <source>
        <dbReference type="EMBL" id="AKZ63789.1"/>
    </source>
</evidence>
<protein>
    <submittedName>
        <fullName evidence="1">Uncharacterized protein</fullName>
    </submittedName>
</protein>